<dbReference type="PANTHER" id="PTHR34202">
    <property type="entry name" value="UPF0548 PROTEIN"/>
    <property type="match status" value="1"/>
</dbReference>
<dbReference type="PIRSF" id="PIRSF010260">
    <property type="entry name" value="UCP010260"/>
    <property type="match status" value="1"/>
</dbReference>
<dbReference type="EMBL" id="JANWTC010000004">
    <property type="protein sequence ID" value="MCS5479514.1"/>
    <property type="molecule type" value="Genomic_DNA"/>
</dbReference>
<dbReference type="Pfam" id="PF09348">
    <property type="entry name" value="DUF1990"/>
    <property type="match status" value="1"/>
</dbReference>
<dbReference type="Proteomes" id="UP001205965">
    <property type="component" value="Unassembled WGS sequence"/>
</dbReference>
<comment type="caution">
    <text evidence="2">The sequence shown here is derived from an EMBL/GenBank/DDBJ whole genome shotgun (WGS) entry which is preliminary data.</text>
</comment>
<name>A0ABT2FWZ1_9CORY</name>
<dbReference type="RefSeq" id="WP_259427566.1">
    <property type="nucleotide sequence ID" value="NZ_JANWTC010000004.1"/>
</dbReference>
<organism evidence="2 3">
    <name type="scientific">Corynebacterium lemuris</name>
    <dbReference type="NCBI Taxonomy" id="1859292"/>
    <lineage>
        <taxon>Bacteria</taxon>
        <taxon>Bacillati</taxon>
        <taxon>Actinomycetota</taxon>
        <taxon>Actinomycetes</taxon>
        <taxon>Mycobacteriales</taxon>
        <taxon>Corynebacteriaceae</taxon>
        <taxon>Corynebacterium</taxon>
    </lineage>
</organism>
<reference evidence="2 3" key="1">
    <citation type="submission" date="2022-08" db="EMBL/GenBank/DDBJ databases">
        <title>YIM 101645 draft genome.</title>
        <authorList>
            <person name="Chen X."/>
        </authorList>
    </citation>
    <scope>NUCLEOTIDE SEQUENCE [LARGE SCALE GENOMIC DNA]</scope>
    <source>
        <strain evidence="2 3">YIM 101645</strain>
    </source>
</reference>
<evidence type="ECO:0000259" key="1">
    <source>
        <dbReference type="Pfam" id="PF09348"/>
    </source>
</evidence>
<feature type="domain" description="DUF1990" evidence="1">
    <location>
        <begin position="30"/>
        <end position="162"/>
    </location>
</feature>
<protein>
    <submittedName>
        <fullName evidence="2">DUF1990 domain-containing protein</fullName>
    </submittedName>
</protein>
<sequence length="171" mass="19292">MTTRSDLTYPAHLRLATLKMAAGRTPEELGLHRWTITDHQEVLGHGEDCFHEASHRLLTWQAHRRARVRAERFGPLVRLHMGPRVSSCYVLLEEQTPTRTVLVYGTLPAHVELGEEAFIINLAPDGTVTGRVIAFSRHAWWLAKLGAPVARAVQRWANRAYVSGMRPGNFP</sequence>
<gene>
    <name evidence="2" type="ORF">NYP18_07575</name>
</gene>
<accession>A0ABT2FWZ1</accession>
<dbReference type="InterPro" id="IPR018960">
    <property type="entry name" value="DUF1990"/>
</dbReference>
<keyword evidence="3" id="KW-1185">Reference proteome</keyword>
<evidence type="ECO:0000313" key="2">
    <source>
        <dbReference type="EMBL" id="MCS5479514.1"/>
    </source>
</evidence>
<evidence type="ECO:0000313" key="3">
    <source>
        <dbReference type="Proteomes" id="UP001205965"/>
    </source>
</evidence>
<dbReference type="PANTHER" id="PTHR34202:SF1">
    <property type="entry name" value="UPF0548 PROTEIN"/>
    <property type="match status" value="1"/>
</dbReference>
<dbReference type="InterPro" id="IPR014457">
    <property type="entry name" value="UCP010260"/>
</dbReference>
<proteinExistence type="predicted"/>